<name>A0ABQ0B947_9FIRM</name>
<evidence type="ECO:0000256" key="1">
    <source>
        <dbReference type="SAM" id="MobiDB-lite"/>
    </source>
</evidence>
<gene>
    <name evidence="3" type="ORF">K040078D81_20700</name>
</gene>
<protein>
    <recommendedName>
        <fullName evidence="2">Sporulation stage II protein D amidase enhancer LytB N-terminal domain-containing protein</fullName>
    </recommendedName>
</protein>
<keyword evidence="4" id="KW-1185">Reference proteome</keyword>
<evidence type="ECO:0000259" key="2">
    <source>
        <dbReference type="Pfam" id="PF08486"/>
    </source>
</evidence>
<dbReference type="Proteomes" id="UP001600943">
    <property type="component" value="Unassembled WGS sequence"/>
</dbReference>
<dbReference type="InterPro" id="IPR013486">
    <property type="entry name" value="SpoIID/LytB"/>
</dbReference>
<dbReference type="InterPro" id="IPR013693">
    <property type="entry name" value="SpoIID/LytB_N"/>
</dbReference>
<dbReference type="EMBL" id="BAABYW010000001">
    <property type="protein sequence ID" value="GAA6407953.1"/>
    <property type="molecule type" value="Genomic_DNA"/>
</dbReference>
<comment type="caution">
    <text evidence="3">The sequence shown here is derived from an EMBL/GenBank/DDBJ whole genome shotgun (WGS) entry which is preliminary data.</text>
</comment>
<evidence type="ECO:0000313" key="3">
    <source>
        <dbReference type="EMBL" id="GAA6407953.1"/>
    </source>
</evidence>
<accession>A0ABQ0B947</accession>
<dbReference type="InterPro" id="IPR051922">
    <property type="entry name" value="Bact_Sporulation_Assoc"/>
</dbReference>
<dbReference type="PANTHER" id="PTHR30032">
    <property type="entry name" value="N-ACETYLMURAMOYL-L-ALANINE AMIDASE-RELATED"/>
    <property type="match status" value="1"/>
</dbReference>
<dbReference type="Pfam" id="PF08486">
    <property type="entry name" value="SpoIID"/>
    <property type="match status" value="1"/>
</dbReference>
<reference evidence="3 4" key="1">
    <citation type="submission" date="2024-04" db="EMBL/GenBank/DDBJ databases">
        <title>Defined microbial consortia suppress multidrug-resistant proinflammatory Enterobacteriaceae via ecological control.</title>
        <authorList>
            <person name="Furuichi M."/>
            <person name="Kawaguchi T."/>
            <person name="Pust M."/>
            <person name="Yasuma K."/>
            <person name="Plichta D."/>
            <person name="Hasegawa N."/>
            <person name="Ohya T."/>
            <person name="Bhattarai S."/>
            <person name="Sasajima S."/>
            <person name="Aoto Y."/>
            <person name="Tuganbaev T."/>
            <person name="Yaginuma M."/>
            <person name="Ueda M."/>
            <person name="Okahashi N."/>
            <person name="Amafuji K."/>
            <person name="Kiridooshi Y."/>
            <person name="Sugita K."/>
            <person name="Strazar M."/>
            <person name="Skelly A."/>
            <person name="Suda W."/>
            <person name="Hattori M."/>
            <person name="Nakamoto N."/>
            <person name="Caballero S."/>
            <person name="Norman J."/>
            <person name="Olle B."/>
            <person name="Tanoue T."/>
            <person name="Arita M."/>
            <person name="Bucci V."/>
            <person name="Atarashi K."/>
            <person name="Xavier R."/>
            <person name="Honda K."/>
        </authorList>
    </citation>
    <scope>NUCLEOTIDE SEQUENCE [LARGE SCALE GENOMIC DNA]</scope>
    <source>
        <strain evidence="4">k04-0078-D8-1</strain>
    </source>
</reference>
<evidence type="ECO:0000313" key="4">
    <source>
        <dbReference type="Proteomes" id="UP001600943"/>
    </source>
</evidence>
<feature type="domain" description="Sporulation stage II protein D amidase enhancer LytB N-terminal" evidence="2">
    <location>
        <begin position="206"/>
        <end position="295"/>
    </location>
</feature>
<organism evidence="3 4">
    <name type="scientific">Blautia hominis</name>
    <dbReference type="NCBI Taxonomy" id="2025493"/>
    <lineage>
        <taxon>Bacteria</taxon>
        <taxon>Bacillati</taxon>
        <taxon>Bacillota</taxon>
        <taxon>Clostridia</taxon>
        <taxon>Lachnospirales</taxon>
        <taxon>Lachnospiraceae</taxon>
        <taxon>Blautia</taxon>
    </lineage>
</organism>
<feature type="compositionally biased region" description="Low complexity" evidence="1">
    <location>
        <begin position="97"/>
        <end position="110"/>
    </location>
</feature>
<sequence>MDWKQKLKWKMLIILLAVIGILIVWQANRAGVRRQEDYRMQSLQENMIKENERASAGLTLPASSRNNTDAEEKGQESAADSADTDAQADHTEQNSGQAAQEPESEAAAAAVQEPRISVLLMTDGYKGYTHQSVNLRFQGSYHLKGSQEMDYADGETLELTADSPLFQDGKLELQAGGEENRATLLSVERQQGNPAYRGDFTVYQEQGGLRIVNTLPLEEYLYGVVPSEMPASYDKEALKAQAVCARTYACVQMQKSALADLGAQVDDSVAYQVYQNGGEDAGASAAVDETKGEILESGGQPITAYYFSTSSGKTSTDEVWEVSAPASYLKSVDCSYDAEEPWHQWSITFSAKRLLSAVQAKYAGVKEIRGIDVEKTGEGGAVMNLAVNTDQGVYKISNEYDIRALLSPDGLSITRQDGSVVKGSNLLPSAYFTLEEQRDENNVLKGYVINGGGYGHGVGLSQNGAKGMAEAGMSYQDILAYFYQNVELADISSVL</sequence>
<feature type="region of interest" description="Disordered" evidence="1">
    <location>
        <begin position="51"/>
        <end position="110"/>
    </location>
</feature>
<dbReference type="PANTHER" id="PTHR30032:SF4">
    <property type="entry name" value="AMIDASE ENHANCER"/>
    <property type="match status" value="1"/>
</dbReference>
<proteinExistence type="predicted"/>
<dbReference type="NCBIfam" id="TIGR02669">
    <property type="entry name" value="SpoIID_LytB"/>
    <property type="match status" value="1"/>
</dbReference>